<dbReference type="SUPFAM" id="SSF54637">
    <property type="entry name" value="Thioesterase/thiol ester dehydrase-isomerase"/>
    <property type="match status" value="1"/>
</dbReference>
<keyword evidence="2 3" id="KW-0378">Hydrolase</keyword>
<evidence type="ECO:0000256" key="1">
    <source>
        <dbReference type="ARBA" id="ARBA00010458"/>
    </source>
</evidence>
<dbReference type="CDD" id="cd03442">
    <property type="entry name" value="BFIT_BACH"/>
    <property type="match status" value="1"/>
</dbReference>
<organism evidence="3 4">
    <name type="scientific">Paenibacillus aquistagni</name>
    <dbReference type="NCBI Taxonomy" id="1852522"/>
    <lineage>
        <taxon>Bacteria</taxon>
        <taxon>Bacillati</taxon>
        <taxon>Bacillota</taxon>
        <taxon>Bacilli</taxon>
        <taxon>Bacillales</taxon>
        <taxon>Paenibacillaceae</taxon>
        <taxon>Paenibacillus</taxon>
    </lineage>
</organism>
<proteinExistence type="inferred from homology"/>
<dbReference type="STRING" id="1852522.SAMN06295960_1703"/>
<dbReference type="Proteomes" id="UP000193834">
    <property type="component" value="Unassembled WGS sequence"/>
</dbReference>
<dbReference type="GO" id="GO:0009062">
    <property type="term" value="P:fatty acid catabolic process"/>
    <property type="evidence" value="ECO:0007669"/>
    <property type="project" value="TreeGrafter"/>
</dbReference>
<dbReference type="InterPro" id="IPR040170">
    <property type="entry name" value="Cytosol_ACT"/>
</dbReference>
<dbReference type="Gene3D" id="3.10.129.10">
    <property type="entry name" value="Hotdog Thioesterase"/>
    <property type="match status" value="1"/>
</dbReference>
<dbReference type="GO" id="GO:0052816">
    <property type="term" value="F:long-chain fatty acyl-CoA hydrolase activity"/>
    <property type="evidence" value="ECO:0007669"/>
    <property type="project" value="TreeGrafter"/>
</dbReference>
<comment type="similarity">
    <text evidence="1">Belongs to the acyl coenzyme A hydrolase family.</text>
</comment>
<reference evidence="3 4" key="1">
    <citation type="submission" date="2017-04" db="EMBL/GenBank/DDBJ databases">
        <authorList>
            <person name="Afonso C.L."/>
            <person name="Miller P.J."/>
            <person name="Scott M.A."/>
            <person name="Spackman E."/>
            <person name="Goraichik I."/>
            <person name="Dimitrov K.M."/>
            <person name="Suarez D.L."/>
            <person name="Swayne D.E."/>
        </authorList>
    </citation>
    <scope>NUCLEOTIDE SEQUENCE [LARGE SCALE GENOMIC DNA]</scope>
    <source>
        <strain evidence="3 4">11</strain>
    </source>
</reference>
<dbReference type="AlphaFoldDB" id="A0A1X7JMI1"/>
<dbReference type="InterPro" id="IPR006683">
    <property type="entry name" value="Thioestr_dom"/>
</dbReference>
<dbReference type="PANTHER" id="PTHR11049">
    <property type="entry name" value="ACYL COENZYME A THIOESTER HYDROLASE"/>
    <property type="match status" value="1"/>
</dbReference>
<protein>
    <submittedName>
        <fullName evidence="3">Acyl-CoA hydrolase</fullName>
    </submittedName>
</protein>
<dbReference type="GO" id="GO:0006637">
    <property type="term" value="P:acyl-CoA metabolic process"/>
    <property type="evidence" value="ECO:0007669"/>
    <property type="project" value="TreeGrafter"/>
</dbReference>
<evidence type="ECO:0000313" key="4">
    <source>
        <dbReference type="Proteomes" id="UP000193834"/>
    </source>
</evidence>
<dbReference type="InterPro" id="IPR029069">
    <property type="entry name" value="HotDog_dom_sf"/>
</dbReference>
<dbReference type="PANTHER" id="PTHR11049:SF24">
    <property type="entry name" value="CYTOSOLIC ACYL COENZYME A THIOESTER HYDROLASE"/>
    <property type="match status" value="1"/>
</dbReference>
<dbReference type="Pfam" id="PF03061">
    <property type="entry name" value="4HBT"/>
    <property type="match status" value="1"/>
</dbReference>
<dbReference type="GO" id="GO:0005829">
    <property type="term" value="C:cytosol"/>
    <property type="evidence" value="ECO:0007669"/>
    <property type="project" value="TreeGrafter"/>
</dbReference>
<keyword evidence="4" id="KW-1185">Reference proteome</keyword>
<evidence type="ECO:0000313" key="3">
    <source>
        <dbReference type="EMBL" id="SMG28852.1"/>
    </source>
</evidence>
<dbReference type="PROSITE" id="PS51770">
    <property type="entry name" value="HOTDOG_ACOT"/>
    <property type="match status" value="1"/>
</dbReference>
<gene>
    <name evidence="3" type="ORF">SAMN06295960_1703</name>
</gene>
<dbReference type="OrthoDB" id="9791628at2"/>
<dbReference type="InterPro" id="IPR033120">
    <property type="entry name" value="HOTDOG_ACOT"/>
</dbReference>
<dbReference type="EMBL" id="FXAZ01000001">
    <property type="protein sequence ID" value="SMG28852.1"/>
    <property type="molecule type" value="Genomic_DNA"/>
</dbReference>
<name>A0A1X7JMI1_9BACL</name>
<accession>A0A1X7JMI1</accession>
<sequence>MIQEQPASLTKETKTCKESRVFRTGRVFPNDMNNHKTLFGGKLMSLIDEVASISAMRHCRTGVVTASTDSVDFLRPIHQMDSVCLESFVTYTGHTSIEVFVKVIAENLLSGERVVAATSFITFVARDADGTPTAVPRVIPETDEEQLLHEGGSRRSEFRKERRRSSKLLASQLTTDKYWD</sequence>
<evidence type="ECO:0000256" key="2">
    <source>
        <dbReference type="ARBA" id="ARBA00022801"/>
    </source>
</evidence>
<dbReference type="RefSeq" id="WP_085494031.1">
    <property type="nucleotide sequence ID" value="NZ_FXAZ01000001.1"/>
</dbReference>